<evidence type="ECO:0000256" key="5">
    <source>
        <dbReference type="ARBA" id="ARBA00022692"/>
    </source>
</evidence>
<keyword evidence="4 11" id="KW-1134">Transmembrane beta strand</keyword>
<evidence type="ECO:0000256" key="12">
    <source>
        <dbReference type="RuleBase" id="RU003357"/>
    </source>
</evidence>
<dbReference type="Proteomes" id="UP000663444">
    <property type="component" value="Chromosome"/>
</dbReference>
<dbReference type="Gene3D" id="2.170.130.10">
    <property type="entry name" value="TonB-dependent receptor, plug domain"/>
    <property type="match status" value="1"/>
</dbReference>
<keyword evidence="3 11" id="KW-0813">Transport</keyword>
<evidence type="ECO:0000313" key="18">
    <source>
        <dbReference type="Proteomes" id="UP000663444"/>
    </source>
</evidence>
<gene>
    <name evidence="17" type="ORF">IWH25_05275</name>
</gene>
<evidence type="ECO:0000256" key="11">
    <source>
        <dbReference type="PROSITE-ProRule" id="PRU01360"/>
    </source>
</evidence>
<dbReference type="InterPro" id="IPR036942">
    <property type="entry name" value="Beta-barrel_TonB_sf"/>
</dbReference>
<name>A0A974SQV8_9RHOO</name>
<dbReference type="PANTHER" id="PTHR30069:SF29">
    <property type="entry name" value="HEMOGLOBIN AND HEMOGLOBIN-HAPTOGLOBIN-BINDING PROTEIN 1-RELATED"/>
    <property type="match status" value="1"/>
</dbReference>
<keyword evidence="7 12" id="KW-0798">TonB box</keyword>
<evidence type="ECO:0000256" key="4">
    <source>
        <dbReference type="ARBA" id="ARBA00022452"/>
    </source>
</evidence>
<evidence type="ECO:0000256" key="6">
    <source>
        <dbReference type="ARBA" id="ARBA00022729"/>
    </source>
</evidence>
<feature type="chain" id="PRO_5036964491" evidence="14">
    <location>
        <begin position="25"/>
        <end position="696"/>
    </location>
</feature>
<keyword evidence="6 14" id="KW-0732">Signal</keyword>
<feature type="signal peptide" evidence="14">
    <location>
        <begin position="1"/>
        <end position="24"/>
    </location>
</feature>
<feature type="domain" description="TonB-dependent receptor-like beta-barrel" evidence="15">
    <location>
        <begin position="257"/>
        <end position="659"/>
    </location>
</feature>
<evidence type="ECO:0000259" key="16">
    <source>
        <dbReference type="Pfam" id="PF07715"/>
    </source>
</evidence>
<proteinExistence type="inferred from homology"/>
<keyword evidence="10 11" id="KW-0998">Cell outer membrane</keyword>
<dbReference type="Pfam" id="PF00593">
    <property type="entry name" value="TonB_dep_Rec_b-barrel"/>
    <property type="match status" value="1"/>
</dbReference>
<evidence type="ECO:0000256" key="9">
    <source>
        <dbReference type="ARBA" id="ARBA00023170"/>
    </source>
</evidence>
<comment type="subcellular location">
    <subcellularLocation>
        <location evidence="1 11">Cell outer membrane</location>
        <topology evidence="1 11">Multi-pass membrane protein</topology>
    </subcellularLocation>
</comment>
<evidence type="ECO:0000256" key="14">
    <source>
        <dbReference type="SAM" id="SignalP"/>
    </source>
</evidence>
<dbReference type="InterPro" id="IPR039426">
    <property type="entry name" value="TonB-dep_rcpt-like"/>
</dbReference>
<keyword evidence="5 11" id="KW-0812">Transmembrane</keyword>
<dbReference type="GO" id="GO:0015344">
    <property type="term" value="F:siderophore uptake transmembrane transporter activity"/>
    <property type="evidence" value="ECO:0007669"/>
    <property type="project" value="TreeGrafter"/>
</dbReference>
<dbReference type="EMBL" id="CP064781">
    <property type="protein sequence ID" value="QRJ64762.1"/>
    <property type="molecule type" value="Genomic_DNA"/>
</dbReference>
<dbReference type="PROSITE" id="PS52016">
    <property type="entry name" value="TONB_DEPENDENT_REC_3"/>
    <property type="match status" value="1"/>
</dbReference>
<dbReference type="GO" id="GO:0009279">
    <property type="term" value="C:cell outer membrane"/>
    <property type="evidence" value="ECO:0007669"/>
    <property type="project" value="UniProtKB-SubCell"/>
</dbReference>
<evidence type="ECO:0000256" key="1">
    <source>
        <dbReference type="ARBA" id="ARBA00004571"/>
    </source>
</evidence>
<evidence type="ECO:0000256" key="7">
    <source>
        <dbReference type="ARBA" id="ARBA00023077"/>
    </source>
</evidence>
<dbReference type="GO" id="GO:0044718">
    <property type="term" value="P:siderophore transmembrane transport"/>
    <property type="evidence" value="ECO:0007669"/>
    <property type="project" value="TreeGrafter"/>
</dbReference>
<dbReference type="PANTHER" id="PTHR30069">
    <property type="entry name" value="TONB-DEPENDENT OUTER MEMBRANE RECEPTOR"/>
    <property type="match status" value="1"/>
</dbReference>
<evidence type="ECO:0000256" key="13">
    <source>
        <dbReference type="SAM" id="MobiDB-lite"/>
    </source>
</evidence>
<evidence type="ECO:0000256" key="8">
    <source>
        <dbReference type="ARBA" id="ARBA00023136"/>
    </source>
</evidence>
<evidence type="ECO:0000313" key="17">
    <source>
        <dbReference type="EMBL" id="QRJ64762.1"/>
    </source>
</evidence>
<dbReference type="AlphaFoldDB" id="A0A974SQV8"/>
<comment type="similarity">
    <text evidence="2 11 12">Belongs to the TonB-dependent receptor family.</text>
</comment>
<protein>
    <submittedName>
        <fullName evidence="17">TonB-dependent receptor</fullName>
    </submittedName>
</protein>
<evidence type="ECO:0000256" key="3">
    <source>
        <dbReference type="ARBA" id="ARBA00022448"/>
    </source>
</evidence>
<dbReference type="InterPro" id="IPR012910">
    <property type="entry name" value="Plug_dom"/>
</dbReference>
<evidence type="ECO:0000256" key="10">
    <source>
        <dbReference type="ARBA" id="ARBA00023237"/>
    </source>
</evidence>
<sequence>MKHIGYRTLALASALALQAPNAMAQLAEEEDLAMAYGDKSFVTIATGSRVPVHRAPAVATVITAEDIAAIGASDLDEVLETVPGLHVARSTQTNGPIYVIRGVHRDANPQVLMLENGIPLSSVFSGNRGNVWGGMPVDNIARIEVIRGPGSAAYGADAFAGVINIITKTAADIGGTEIGVRAGNFKTGDAWVLHGGKRGGLEVAAYFRAGTTDGQRRTVRADAQSGWDRTAGTSASHAPGPIDVGRKAIDGQLDLAYDKWRFRVGYKERDNVGSGTGVASALDPTGSSYSQRITSDLTYLNKDFARHWEVTAQASFMHYKEFSDLTLFPAGFRFTPVSPVFTDGMIGNPYKWERHGRFNASAFYTGIADHRIRLGAGTEKAEIYKTRESKNFNPDFSPIGTGSVADVTDVSDTAPFLRPHSRIVRYAFVQDEWSFAKDWTLTAGLRHDRYDDFGGTTNPRLALAWEAAYNLTAKVLYGTAFRAPSFTEKFNINNPVQIGNPNLKPERMKTLEAAVSWLPTERMQLSVNVFHYEMRDIIQLVGTTYNNTGEQKGRGLEFEAAWDATKNLRLAGNYSLQRSTDEASGEDAGLAPRHRVYLRADWRFTPGWQANAQVNWVADRKRAAGDTRPEIDDYATVDLTVRTLRGRDKWDIAVSVRNLFNADAREPSPWGMPFVALPYDFPLPGRTFLAQAGYRF</sequence>
<keyword evidence="9 17" id="KW-0675">Receptor</keyword>
<accession>A0A974SQV8</accession>
<evidence type="ECO:0000259" key="15">
    <source>
        <dbReference type="Pfam" id="PF00593"/>
    </source>
</evidence>
<evidence type="ECO:0000256" key="2">
    <source>
        <dbReference type="ARBA" id="ARBA00009810"/>
    </source>
</evidence>
<feature type="region of interest" description="Disordered" evidence="13">
    <location>
        <begin position="222"/>
        <end position="241"/>
    </location>
</feature>
<dbReference type="CDD" id="cd01347">
    <property type="entry name" value="ligand_gated_channel"/>
    <property type="match status" value="1"/>
</dbReference>
<feature type="domain" description="TonB-dependent receptor plug" evidence="16">
    <location>
        <begin position="54"/>
        <end position="162"/>
    </location>
</feature>
<dbReference type="InterPro" id="IPR000531">
    <property type="entry name" value="Beta-barrel_TonB"/>
</dbReference>
<reference evidence="17" key="1">
    <citation type="submission" date="2020-11" db="EMBL/GenBank/DDBJ databases">
        <title>Azospira restricta DSM 18626 genome sequence.</title>
        <authorList>
            <person name="Moe W.M."/>
        </authorList>
    </citation>
    <scope>NUCLEOTIDE SEQUENCE</scope>
    <source>
        <strain evidence="17">DSM 18626</strain>
    </source>
</reference>
<keyword evidence="18" id="KW-1185">Reference proteome</keyword>
<dbReference type="InterPro" id="IPR037066">
    <property type="entry name" value="Plug_dom_sf"/>
</dbReference>
<dbReference type="Gene3D" id="2.40.170.20">
    <property type="entry name" value="TonB-dependent receptor, beta-barrel domain"/>
    <property type="match status" value="1"/>
</dbReference>
<dbReference type="Pfam" id="PF07715">
    <property type="entry name" value="Plug"/>
    <property type="match status" value="1"/>
</dbReference>
<keyword evidence="8 11" id="KW-0472">Membrane</keyword>
<organism evidence="17 18">
    <name type="scientific">Azospira restricta</name>
    <dbReference type="NCBI Taxonomy" id="404405"/>
    <lineage>
        <taxon>Bacteria</taxon>
        <taxon>Pseudomonadati</taxon>
        <taxon>Pseudomonadota</taxon>
        <taxon>Betaproteobacteria</taxon>
        <taxon>Rhodocyclales</taxon>
        <taxon>Rhodocyclaceae</taxon>
        <taxon>Azospira</taxon>
    </lineage>
</organism>
<dbReference type="KEGG" id="ares:IWH25_05275"/>
<dbReference type="RefSeq" id="WP_203388289.1">
    <property type="nucleotide sequence ID" value="NZ_CP064781.1"/>
</dbReference>
<dbReference type="SUPFAM" id="SSF56935">
    <property type="entry name" value="Porins"/>
    <property type="match status" value="1"/>
</dbReference>